<organism evidence="1 2">
    <name type="scientific">Psittacid alphaherpesvirus 5</name>
    <dbReference type="NCBI Taxonomy" id="2972693"/>
    <lineage>
        <taxon>Viruses</taxon>
        <taxon>Duplodnaviria</taxon>
        <taxon>Heunggongvirae</taxon>
        <taxon>Peploviricota</taxon>
        <taxon>Herviviricetes</taxon>
        <taxon>Herpesvirales</taxon>
        <taxon>Orthoherpesviridae</taxon>
        <taxon>Alphaherpesvirinae</taxon>
        <taxon>Iltovirus</taxon>
        <taxon>Iltovirus psittacidalpha5</taxon>
    </lineage>
</organism>
<dbReference type="EMBL" id="MK955929">
    <property type="protein sequence ID" value="QFU14618.1"/>
    <property type="molecule type" value="Genomic_DNA"/>
</dbReference>
<dbReference type="KEGG" id="vg:80541421"/>
<evidence type="ECO:0000313" key="2">
    <source>
        <dbReference type="Proteomes" id="UP001162227"/>
    </source>
</evidence>
<gene>
    <name evidence="1" type="primary">hypothetical protein</name>
</gene>
<protein>
    <submittedName>
        <fullName evidence="1">Uncharacterized protein</fullName>
    </submittedName>
</protein>
<reference evidence="1" key="2">
    <citation type="submission" date="2019-05" db="EMBL/GenBank/DDBJ databases">
        <authorList>
            <person name="Sutherland M."/>
            <person name="Sarker S."/>
            <person name="Raidal S.R."/>
        </authorList>
    </citation>
    <scope>NUCLEOTIDE SEQUENCE</scope>
    <source>
        <strain evidence="1">PsHV 5</strain>
    </source>
</reference>
<keyword evidence="2" id="KW-1185">Reference proteome</keyword>
<name>A0A5P9JS37_9ALPH</name>
<proteinExistence type="predicted"/>
<dbReference type="RefSeq" id="YP_010802648.1">
    <property type="nucleotide sequence ID" value="NC_077028.1"/>
</dbReference>
<accession>A0A5P9JS37</accession>
<dbReference type="Proteomes" id="UP001162227">
    <property type="component" value="Segment"/>
</dbReference>
<evidence type="ECO:0000313" key="1">
    <source>
        <dbReference type="EMBL" id="QFU14618.1"/>
    </source>
</evidence>
<dbReference type="GeneID" id="80541421"/>
<sequence length="60" mass="7482">MVQKYTPRIEVRQHVMFAPLLTKLRYYIRFALIRHPKKIPVFHVRFARLETTKIWDRMKI</sequence>
<reference evidence="1" key="1">
    <citation type="journal article" date="2019" name="Vet. Microbiol.">
        <title>Molecular and microscopic characterisation of a novel pathogenic herpesvirus from Indian ringneck parrots (Psittacula krameri).</title>
        <authorList>
            <person name="Sutherland M."/>
            <person name="Sarker S."/>
            <person name="Raidal S.R."/>
        </authorList>
    </citation>
    <scope>NUCLEOTIDE SEQUENCE</scope>
    <source>
        <strain evidence="1">PsHV 5</strain>
    </source>
</reference>